<dbReference type="Pfam" id="PF01555">
    <property type="entry name" value="N6_N4_Mtase"/>
    <property type="match status" value="1"/>
</dbReference>
<reference evidence="9 10" key="1">
    <citation type="submission" date="2018-06" db="EMBL/GenBank/DDBJ databases">
        <title>Genomic Encyclopedia of Type Strains, Phase IV (KMG-IV): sequencing the most valuable type-strain genomes for metagenomic binning, comparative biology and taxonomic classification.</title>
        <authorList>
            <person name="Goeker M."/>
        </authorList>
    </citation>
    <scope>NUCLEOTIDE SEQUENCE [LARGE SCALE GENOMIC DNA]</scope>
    <source>
        <strain evidence="9 10">DSM 30166</strain>
    </source>
</reference>
<evidence type="ECO:0000256" key="2">
    <source>
        <dbReference type="ARBA" id="ARBA00011900"/>
    </source>
</evidence>
<keyword evidence="5" id="KW-0949">S-adenosyl-L-methionine</keyword>
<keyword evidence="3 9" id="KW-0489">Methyltransferase</keyword>
<dbReference type="Proteomes" id="UP000253046">
    <property type="component" value="Unassembled WGS sequence"/>
</dbReference>
<organism evidence="9 10">
    <name type="scientific">Brenneria salicis ATCC 15712 = DSM 30166</name>
    <dbReference type="NCBI Taxonomy" id="714314"/>
    <lineage>
        <taxon>Bacteria</taxon>
        <taxon>Pseudomonadati</taxon>
        <taxon>Pseudomonadota</taxon>
        <taxon>Gammaproteobacteria</taxon>
        <taxon>Enterobacterales</taxon>
        <taxon>Pectobacteriaceae</taxon>
        <taxon>Brenneria</taxon>
    </lineage>
</organism>
<evidence type="ECO:0000256" key="5">
    <source>
        <dbReference type="ARBA" id="ARBA00022691"/>
    </source>
</evidence>
<dbReference type="InterPro" id="IPR029063">
    <property type="entry name" value="SAM-dependent_MTases_sf"/>
</dbReference>
<dbReference type="EMBL" id="QNRY01000015">
    <property type="protein sequence ID" value="RBP62724.1"/>
    <property type="molecule type" value="Genomic_DNA"/>
</dbReference>
<comment type="caution">
    <text evidence="9">The sequence shown here is derived from an EMBL/GenBank/DDBJ whole genome shotgun (WGS) entry which is preliminary data.</text>
</comment>
<dbReference type="InterPro" id="IPR002295">
    <property type="entry name" value="N4/N6-MTase_EcoPI_Mod-like"/>
</dbReference>
<evidence type="ECO:0000256" key="7">
    <source>
        <dbReference type="SAM" id="MobiDB-lite"/>
    </source>
</evidence>
<evidence type="ECO:0000256" key="4">
    <source>
        <dbReference type="ARBA" id="ARBA00022679"/>
    </source>
</evidence>
<evidence type="ECO:0000259" key="8">
    <source>
        <dbReference type="Pfam" id="PF01555"/>
    </source>
</evidence>
<feature type="domain" description="DNA methylase N-4/N-6" evidence="8">
    <location>
        <begin position="47"/>
        <end position="96"/>
    </location>
</feature>
<dbReference type="GO" id="GO:0003677">
    <property type="term" value="F:DNA binding"/>
    <property type="evidence" value="ECO:0007669"/>
    <property type="project" value="InterPro"/>
</dbReference>
<dbReference type="InterPro" id="IPR002941">
    <property type="entry name" value="DNA_methylase_N4/N6"/>
</dbReference>
<dbReference type="PRINTS" id="PR00506">
    <property type="entry name" value="D21N6MTFRASE"/>
</dbReference>
<dbReference type="GO" id="GO:0008170">
    <property type="term" value="F:N-methyltransferase activity"/>
    <property type="evidence" value="ECO:0007669"/>
    <property type="project" value="InterPro"/>
</dbReference>
<comment type="catalytic activity">
    <reaction evidence="6">
        <text>a 2'-deoxyadenosine in DNA + S-adenosyl-L-methionine = an N(6)-methyl-2'-deoxyadenosine in DNA + S-adenosyl-L-homocysteine + H(+)</text>
        <dbReference type="Rhea" id="RHEA:15197"/>
        <dbReference type="Rhea" id="RHEA-COMP:12418"/>
        <dbReference type="Rhea" id="RHEA-COMP:12419"/>
        <dbReference type="ChEBI" id="CHEBI:15378"/>
        <dbReference type="ChEBI" id="CHEBI:57856"/>
        <dbReference type="ChEBI" id="CHEBI:59789"/>
        <dbReference type="ChEBI" id="CHEBI:90615"/>
        <dbReference type="ChEBI" id="CHEBI:90616"/>
        <dbReference type="EC" id="2.1.1.72"/>
    </reaction>
</comment>
<keyword evidence="10" id="KW-1185">Reference proteome</keyword>
<dbReference type="Gene3D" id="3.40.50.150">
    <property type="entry name" value="Vaccinia Virus protein VP39"/>
    <property type="match status" value="1"/>
</dbReference>
<sequence>MTQMKMPGESDRMPYIQPRPRRSVPSMPEKSLDALYRRPLAAKRNGALYGAFPYPTKISPEAIALYIAAHTKPGDTVFDGFGGSGTTGLAALLCERPTDELRAEAVRLGLNVQWGAPAMPYCTNWARSARLWGGH</sequence>
<evidence type="ECO:0000256" key="6">
    <source>
        <dbReference type="ARBA" id="ARBA00047942"/>
    </source>
</evidence>
<accession>A0A366I4B1</accession>
<proteinExistence type="inferred from homology"/>
<gene>
    <name evidence="9" type="ORF">DES54_11561</name>
</gene>
<name>A0A366I4B1_9GAMM</name>
<dbReference type="RefSeq" id="WP_205680206.1">
    <property type="nucleotide sequence ID" value="NZ_AGJP01000001.1"/>
</dbReference>
<protein>
    <recommendedName>
        <fullName evidence="2">site-specific DNA-methyltransferase (adenine-specific)</fullName>
        <ecNumber evidence="2">2.1.1.72</ecNumber>
    </recommendedName>
</protein>
<dbReference type="SUPFAM" id="SSF53335">
    <property type="entry name" value="S-adenosyl-L-methionine-dependent methyltransferases"/>
    <property type="match status" value="1"/>
</dbReference>
<dbReference type="GO" id="GO:0032259">
    <property type="term" value="P:methylation"/>
    <property type="evidence" value="ECO:0007669"/>
    <property type="project" value="UniProtKB-KW"/>
</dbReference>
<feature type="region of interest" description="Disordered" evidence="7">
    <location>
        <begin position="1"/>
        <end position="29"/>
    </location>
</feature>
<dbReference type="AlphaFoldDB" id="A0A366I4B1"/>
<comment type="similarity">
    <text evidence="1">Belongs to the N(4)/N(6)-methyltransferase family.</text>
</comment>
<dbReference type="GO" id="GO:0009007">
    <property type="term" value="F:site-specific DNA-methyltransferase (adenine-specific) activity"/>
    <property type="evidence" value="ECO:0007669"/>
    <property type="project" value="UniProtKB-EC"/>
</dbReference>
<evidence type="ECO:0000313" key="10">
    <source>
        <dbReference type="Proteomes" id="UP000253046"/>
    </source>
</evidence>
<keyword evidence="4" id="KW-0808">Transferase</keyword>
<evidence type="ECO:0000256" key="1">
    <source>
        <dbReference type="ARBA" id="ARBA00006594"/>
    </source>
</evidence>
<dbReference type="EC" id="2.1.1.72" evidence="2"/>
<evidence type="ECO:0000313" key="9">
    <source>
        <dbReference type="EMBL" id="RBP62724.1"/>
    </source>
</evidence>
<evidence type="ECO:0000256" key="3">
    <source>
        <dbReference type="ARBA" id="ARBA00022603"/>
    </source>
</evidence>